<feature type="compositionally biased region" description="Polar residues" evidence="11">
    <location>
        <begin position="231"/>
        <end position="244"/>
    </location>
</feature>
<evidence type="ECO:0000256" key="5">
    <source>
        <dbReference type="ARBA" id="ARBA00022917"/>
    </source>
</evidence>
<evidence type="ECO:0000256" key="1">
    <source>
        <dbReference type="ARBA" id="ARBA00004514"/>
    </source>
</evidence>
<evidence type="ECO:0000256" key="8">
    <source>
        <dbReference type="ARBA" id="ARBA00046432"/>
    </source>
</evidence>
<dbReference type="InterPro" id="IPR042529">
    <property type="entry name" value="IF_2B-like_C"/>
</dbReference>
<evidence type="ECO:0000256" key="6">
    <source>
        <dbReference type="ARBA" id="ARBA00044122"/>
    </source>
</evidence>
<feature type="coiled-coil region" evidence="10">
    <location>
        <begin position="266"/>
        <end position="293"/>
    </location>
</feature>
<dbReference type="GO" id="GO:0003743">
    <property type="term" value="F:translation initiation factor activity"/>
    <property type="evidence" value="ECO:0007669"/>
    <property type="project" value="UniProtKB-KW"/>
</dbReference>
<dbReference type="InterPro" id="IPR037171">
    <property type="entry name" value="NagB/RpiA_transferase-like"/>
</dbReference>
<keyword evidence="3" id="KW-0963">Cytoplasm</keyword>
<name>A0ABD3Q3J5_9STRA</name>
<keyword evidence="5" id="KW-0648">Protein biosynthesis</keyword>
<dbReference type="Pfam" id="PF01008">
    <property type="entry name" value="IF-2B"/>
    <property type="match status" value="1"/>
</dbReference>
<feature type="region of interest" description="Disordered" evidence="11">
    <location>
        <begin position="214"/>
        <end position="246"/>
    </location>
</feature>
<protein>
    <recommendedName>
        <fullName evidence="6">Translation initiation factor eIF2B subunit beta</fullName>
    </recommendedName>
    <alternativeName>
        <fullName evidence="7">eIF2B GDP-GTP exchange factor subunit beta</fullName>
    </alternativeName>
</protein>
<comment type="subcellular location">
    <subcellularLocation>
        <location evidence="1">Cytoplasm</location>
        <location evidence="1">Cytosol</location>
    </subcellularLocation>
</comment>
<comment type="similarity">
    <text evidence="2 9">Belongs to the eIF-2B alpha/beta/delta subunits family.</text>
</comment>
<evidence type="ECO:0000256" key="7">
    <source>
        <dbReference type="ARBA" id="ARBA00044228"/>
    </source>
</evidence>
<keyword evidence="4" id="KW-0396">Initiation factor</keyword>
<keyword evidence="10" id="KW-0175">Coiled coil</keyword>
<dbReference type="PANTHER" id="PTHR45859:SF1">
    <property type="entry name" value="TRANSLATION INITIATION FACTOR EIF-2B SUBUNIT BETA"/>
    <property type="match status" value="1"/>
</dbReference>
<dbReference type="FunFam" id="3.40.50.10470:FF:000005">
    <property type="entry name" value="translation initiation factor eIF-2B subunit beta"/>
    <property type="match status" value="1"/>
</dbReference>
<keyword evidence="13" id="KW-1185">Reference proteome</keyword>
<dbReference type="Gene3D" id="3.40.50.10470">
    <property type="entry name" value="Translation initiation factor eif-2b, domain 2"/>
    <property type="match status" value="1"/>
</dbReference>
<dbReference type="EMBL" id="JABMIG020000075">
    <property type="protein sequence ID" value="KAL3795039.1"/>
    <property type="molecule type" value="Genomic_DNA"/>
</dbReference>
<evidence type="ECO:0000313" key="12">
    <source>
        <dbReference type="EMBL" id="KAL3795039.1"/>
    </source>
</evidence>
<dbReference type="InterPro" id="IPR000649">
    <property type="entry name" value="IF-2B-related"/>
</dbReference>
<comment type="caution">
    <text evidence="12">The sequence shown here is derived from an EMBL/GenBank/DDBJ whole genome shotgun (WGS) entry which is preliminary data.</text>
</comment>
<evidence type="ECO:0000256" key="4">
    <source>
        <dbReference type="ARBA" id="ARBA00022540"/>
    </source>
</evidence>
<reference evidence="12 13" key="1">
    <citation type="journal article" date="2020" name="G3 (Bethesda)">
        <title>Improved Reference Genome for Cyclotella cryptica CCMP332, a Model for Cell Wall Morphogenesis, Salinity Adaptation, and Lipid Production in Diatoms (Bacillariophyta).</title>
        <authorList>
            <person name="Roberts W.R."/>
            <person name="Downey K.M."/>
            <person name="Ruck E.C."/>
            <person name="Traller J.C."/>
            <person name="Alverson A.J."/>
        </authorList>
    </citation>
    <scope>NUCLEOTIDE SEQUENCE [LARGE SCALE GENOMIC DNA]</scope>
    <source>
        <strain evidence="12 13">CCMP332</strain>
    </source>
</reference>
<dbReference type="Proteomes" id="UP001516023">
    <property type="component" value="Unassembled WGS sequence"/>
</dbReference>
<evidence type="ECO:0000256" key="10">
    <source>
        <dbReference type="SAM" id="Coils"/>
    </source>
</evidence>
<comment type="subunit">
    <text evidence="8">Component of the translation initiation factor 2B (eIF2B) complex which is a heterodecamer of two sets of five different subunits: alpha, beta, gamma, delta and epsilon. Subunits alpha, beta and delta comprise a regulatory subcomplex and subunits epsilon and gamma comprise a catalytic subcomplex. Within the complex, the hexameric regulatory complex resides at the center, with the two heterodimeric catalytic subcomplexes bound on opposite sides.</text>
</comment>
<evidence type="ECO:0000256" key="3">
    <source>
        <dbReference type="ARBA" id="ARBA00022490"/>
    </source>
</evidence>
<evidence type="ECO:0000256" key="11">
    <source>
        <dbReference type="SAM" id="MobiDB-lite"/>
    </source>
</evidence>
<dbReference type="PANTHER" id="PTHR45859">
    <property type="entry name" value="TRANSLATION INITIATION FACTOR EIF-2B SUBUNIT BETA"/>
    <property type="match status" value="1"/>
</dbReference>
<evidence type="ECO:0000313" key="13">
    <source>
        <dbReference type="Proteomes" id="UP001516023"/>
    </source>
</evidence>
<proteinExistence type="inferred from homology"/>
<dbReference type="InterPro" id="IPR051855">
    <property type="entry name" value="eIF2B_beta_subunit"/>
</dbReference>
<sequence length="493" mass="54445">MPPFLAERHHCHHIALFTFHRSCQTTVTTMTSDNPPANLDDPQNVRRWLQSNHPKQFALLDNFEIELRLGRFSSSREGSVAAGAQGSSTSSRYQYGRDRRLVTTRTVELLRAIIGPTRWKTAAQLLTLLRGLGNELHAAGGYREPAIGNVVRRIMYAVRDEADRVSIPTSSGVDDMEKIDELTEHVSSKLRVSAGKELSLASMLWAHPQHVTMKHSRQQSGDYSDRLRSDSMGSESGGNATSSIDGWDANGAIYPPHFYSRRDDLRQSVMEAIQEMMSELEDLHKNINEQATQHIHAGEIILTYALSKTVELFLKAAAAKKRKFQVIVCEGAPHFGGHSMAKSLAEAGIDTTVIHDAATFAIMARVNKVLLPAHAVLANGGLIAPSGSNMVALAAKQNSVPVVTVAGMFKLCPMYPHEGQDTLNDLISPSSVIDYSLMGDPVLSGVELINPVHDYIPPQLIDLYITNIGGFQPSYIYRLLAEYYHSDDWEAFE</sequence>
<dbReference type="AlphaFoldDB" id="A0ABD3Q3J5"/>
<evidence type="ECO:0000256" key="2">
    <source>
        <dbReference type="ARBA" id="ARBA00007251"/>
    </source>
</evidence>
<evidence type="ECO:0000256" key="9">
    <source>
        <dbReference type="RuleBase" id="RU003814"/>
    </source>
</evidence>
<dbReference type="GO" id="GO:0005829">
    <property type="term" value="C:cytosol"/>
    <property type="evidence" value="ECO:0007669"/>
    <property type="project" value="UniProtKB-SubCell"/>
</dbReference>
<gene>
    <name evidence="12" type="ORF">HJC23_006360</name>
</gene>
<organism evidence="12 13">
    <name type="scientific">Cyclotella cryptica</name>
    <dbReference type="NCBI Taxonomy" id="29204"/>
    <lineage>
        <taxon>Eukaryota</taxon>
        <taxon>Sar</taxon>
        <taxon>Stramenopiles</taxon>
        <taxon>Ochrophyta</taxon>
        <taxon>Bacillariophyta</taxon>
        <taxon>Coscinodiscophyceae</taxon>
        <taxon>Thalassiosirophycidae</taxon>
        <taxon>Stephanodiscales</taxon>
        <taxon>Stephanodiscaceae</taxon>
        <taxon>Cyclotella</taxon>
    </lineage>
</organism>
<dbReference type="SUPFAM" id="SSF100950">
    <property type="entry name" value="NagB/RpiA/CoA transferase-like"/>
    <property type="match status" value="1"/>
</dbReference>
<accession>A0ABD3Q3J5</accession>